<dbReference type="PROSITE" id="PS51186">
    <property type="entry name" value="GNAT"/>
    <property type="match status" value="1"/>
</dbReference>
<dbReference type="InterPro" id="IPR016181">
    <property type="entry name" value="Acyl_CoA_acyltransferase"/>
</dbReference>
<gene>
    <name evidence="4" type="ORF">GCM10017774_59590</name>
</gene>
<dbReference type="RefSeq" id="WP_191302652.1">
    <property type="nucleotide sequence ID" value="NZ_BNAR01000010.1"/>
</dbReference>
<comment type="caution">
    <text evidence="4">The sequence shown here is derived from an EMBL/GenBank/DDBJ whole genome shotgun (WGS) entry which is preliminary data.</text>
</comment>
<name>A0ABQ3MM58_9PSEU</name>
<dbReference type="EMBL" id="BNAR01000010">
    <property type="protein sequence ID" value="GHH50525.1"/>
    <property type="molecule type" value="Genomic_DNA"/>
</dbReference>
<evidence type="ECO:0000313" key="4">
    <source>
        <dbReference type="EMBL" id="GHH50525.1"/>
    </source>
</evidence>
<accession>A0ABQ3MM58</accession>
<proteinExistence type="predicted"/>
<reference evidence="5" key="1">
    <citation type="journal article" date="2019" name="Int. J. Syst. Evol. Microbiol.">
        <title>The Global Catalogue of Microorganisms (GCM) 10K type strain sequencing project: providing services to taxonomists for standard genome sequencing and annotation.</title>
        <authorList>
            <consortium name="The Broad Institute Genomics Platform"/>
            <consortium name="The Broad Institute Genome Sequencing Center for Infectious Disease"/>
            <person name="Wu L."/>
            <person name="Ma J."/>
        </authorList>
    </citation>
    <scope>NUCLEOTIDE SEQUENCE [LARGE SCALE GENOMIC DNA]</scope>
    <source>
        <strain evidence="5">CGMCC 4.7367</strain>
    </source>
</reference>
<evidence type="ECO:0000256" key="1">
    <source>
        <dbReference type="ARBA" id="ARBA00022679"/>
    </source>
</evidence>
<keyword evidence="1" id="KW-0808">Transferase</keyword>
<dbReference type="InterPro" id="IPR000182">
    <property type="entry name" value="GNAT_dom"/>
</dbReference>
<evidence type="ECO:0000256" key="2">
    <source>
        <dbReference type="ARBA" id="ARBA00023315"/>
    </source>
</evidence>
<feature type="domain" description="N-acetyltransferase" evidence="3">
    <location>
        <begin position="1"/>
        <end position="152"/>
    </location>
</feature>
<sequence length="154" mass="16551">MNDVDAAMAVWHAANTARGKPMSEQRIARVRVKLSEPDVLLVMAREDGEVVGMALAEPGRELDGAGPRLPGLCHLSMLFVAPHRWGRGHGRLLLADLLAQAAGEEYTRMQVWTGAANERALRLYRGAGFQDTGEVRGLGSGVLAVALSRDLAVL</sequence>
<dbReference type="CDD" id="cd04301">
    <property type="entry name" value="NAT_SF"/>
    <property type="match status" value="1"/>
</dbReference>
<organism evidence="4 5">
    <name type="scientific">Lentzea cavernae</name>
    <dbReference type="NCBI Taxonomy" id="2020703"/>
    <lineage>
        <taxon>Bacteria</taxon>
        <taxon>Bacillati</taxon>
        <taxon>Actinomycetota</taxon>
        <taxon>Actinomycetes</taxon>
        <taxon>Pseudonocardiales</taxon>
        <taxon>Pseudonocardiaceae</taxon>
        <taxon>Lentzea</taxon>
    </lineage>
</organism>
<evidence type="ECO:0000259" key="3">
    <source>
        <dbReference type="PROSITE" id="PS51186"/>
    </source>
</evidence>
<dbReference type="PANTHER" id="PTHR43877:SF2">
    <property type="entry name" value="AMINOALKYLPHOSPHONATE N-ACETYLTRANSFERASE-RELATED"/>
    <property type="match status" value="1"/>
</dbReference>
<dbReference type="Pfam" id="PF00583">
    <property type="entry name" value="Acetyltransf_1"/>
    <property type="match status" value="1"/>
</dbReference>
<dbReference type="Gene3D" id="3.40.630.30">
    <property type="match status" value="1"/>
</dbReference>
<dbReference type="InterPro" id="IPR050832">
    <property type="entry name" value="Bact_Acetyltransf"/>
</dbReference>
<keyword evidence="5" id="KW-1185">Reference proteome</keyword>
<keyword evidence="2" id="KW-0012">Acyltransferase</keyword>
<dbReference type="SUPFAM" id="SSF55729">
    <property type="entry name" value="Acyl-CoA N-acyltransferases (Nat)"/>
    <property type="match status" value="1"/>
</dbReference>
<protein>
    <recommendedName>
        <fullName evidence="3">N-acetyltransferase domain-containing protein</fullName>
    </recommendedName>
</protein>
<evidence type="ECO:0000313" key="5">
    <source>
        <dbReference type="Proteomes" id="UP000605568"/>
    </source>
</evidence>
<dbReference type="Proteomes" id="UP000605568">
    <property type="component" value="Unassembled WGS sequence"/>
</dbReference>
<dbReference type="PANTHER" id="PTHR43877">
    <property type="entry name" value="AMINOALKYLPHOSPHONATE N-ACETYLTRANSFERASE-RELATED-RELATED"/>
    <property type="match status" value="1"/>
</dbReference>